<evidence type="ECO:0000313" key="12">
    <source>
        <dbReference type="Proteomes" id="UP000664288"/>
    </source>
</evidence>
<evidence type="ECO:0000256" key="5">
    <source>
        <dbReference type="ARBA" id="ARBA00022747"/>
    </source>
</evidence>
<dbReference type="PRINTS" id="PR00508">
    <property type="entry name" value="S21N4MTFRASE"/>
</dbReference>
<keyword evidence="4" id="KW-0949">S-adenosyl-L-methionine</keyword>
<dbReference type="Gene3D" id="3.40.50.150">
    <property type="entry name" value="Vaccinia Virus protein VP39"/>
    <property type="match status" value="2"/>
</dbReference>
<dbReference type="PROSITE" id="PS00093">
    <property type="entry name" value="N4_MTASE"/>
    <property type="match status" value="1"/>
</dbReference>
<accession>A0ABS3JA75</accession>
<sequence>MRQIGSMADWGKTHDIAIADALKEGRRASKPIYGTSLGAAYCGDSLKVLKSKALQEHRGKVQLAFTSPPFPLNTKKSYGNLQGEDYIRWFARFAPLLRDMVTDDGSIVIEIGNAWMPGQPTMSTHVLEAFLRFLKKGNLHLCQEFIWYNPARLPSPVEWVNKERSRVKDAFTRIWWMSPTPRPKADNRKVLREYSPSMKRLIETGKYNAGARPSEHHIGAESFKTNNNGAIPPNVGGVDALPSLDGVITPKGFAEYLEETTNLLKAANTVSSDGYRRFCVDRGVPVHPARMPSTLVEFFVKFLTDQGDTVLDPFAGSNTTGAVAQELGRRWLSIEADWTYAAHSIGRFDPATLTSISEGFEVTEIEEEANVPYASEPAISEPILSKIYP</sequence>
<evidence type="ECO:0000256" key="1">
    <source>
        <dbReference type="ARBA" id="ARBA00010203"/>
    </source>
</evidence>
<evidence type="ECO:0000256" key="2">
    <source>
        <dbReference type="ARBA" id="ARBA00022603"/>
    </source>
</evidence>
<evidence type="ECO:0000256" key="6">
    <source>
        <dbReference type="ARBA" id="ARBA00023125"/>
    </source>
</evidence>
<comment type="catalytic activity">
    <reaction evidence="8">
        <text>a 2'-deoxycytidine in DNA + S-adenosyl-L-methionine = an N(4)-methyl-2'-deoxycytidine in DNA + S-adenosyl-L-homocysteine + H(+)</text>
        <dbReference type="Rhea" id="RHEA:16857"/>
        <dbReference type="Rhea" id="RHEA-COMP:11369"/>
        <dbReference type="Rhea" id="RHEA-COMP:13674"/>
        <dbReference type="ChEBI" id="CHEBI:15378"/>
        <dbReference type="ChEBI" id="CHEBI:57856"/>
        <dbReference type="ChEBI" id="CHEBI:59789"/>
        <dbReference type="ChEBI" id="CHEBI:85452"/>
        <dbReference type="ChEBI" id="CHEBI:137933"/>
        <dbReference type="EC" id="2.1.1.113"/>
    </reaction>
</comment>
<dbReference type="EMBL" id="JAFMPY010000049">
    <property type="protein sequence ID" value="MBO0906545.1"/>
    <property type="molecule type" value="Genomic_DNA"/>
</dbReference>
<dbReference type="Pfam" id="PF01555">
    <property type="entry name" value="N6_N4_Mtase"/>
    <property type="match status" value="1"/>
</dbReference>
<evidence type="ECO:0000259" key="10">
    <source>
        <dbReference type="Pfam" id="PF01555"/>
    </source>
</evidence>
<dbReference type="Proteomes" id="UP000664288">
    <property type="component" value="Unassembled WGS sequence"/>
</dbReference>
<keyword evidence="2" id="KW-0489">Methyltransferase</keyword>
<keyword evidence="3" id="KW-0808">Transferase</keyword>
<dbReference type="InterPro" id="IPR001091">
    <property type="entry name" value="RM_Methyltransferase"/>
</dbReference>
<keyword evidence="5" id="KW-0680">Restriction system</keyword>
<dbReference type="RefSeq" id="WP_207353171.1">
    <property type="nucleotide sequence ID" value="NZ_JAFMPY010000049.1"/>
</dbReference>
<name>A0ABS3JA75_9HYPH</name>
<dbReference type="InterPro" id="IPR017985">
    <property type="entry name" value="MeTrfase_CN4_CS"/>
</dbReference>
<evidence type="ECO:0000256" key="7">
    <source>
        <dbReference type="ARBA" id="ARBA00047942"/>
    </source>
</evidence>
<evidence type="ECO:0000313" key="11">
    <source>
        <dbReference type="EMBL" id="MBO0906545.1"/>
    </source>
</evidence>
<organism evidence="11 12">
    <name type="scientific">Jiella sonneratiae</name>
    <dbReference type="NCBI Taxonomy" id="2816856"/>
    <lineage>
        <taxon>Bacteria</taxon>
        <taxon>Pseudomonadati</taxon>
        <taxon>Pseudomonadota</taxon>
        <taxon>Alphaproteobacteria</taxon>
        <taxon>Hyphomicrobiales</taxon>
        <taxon>Aurantimonadaceae</taxon>
        <taxon>Jiella</taxon>
    </lineage>
</organism>
<dbReference type="SUPFAM" id="SSF53335">
    <property type="entry name" value="S-adenosyl-L-methionine-dependent methyltransferases"/>
    <property type="match status" value="1"/>
</dbReference>
<comment type="caution">
    <text evidence="11">The sequence shown here is derived from an EMBL/GenBank/DDBJ whole genome shotgun (WGS) entry which is preliminary data.</text>
</comment>
<proteinExistence type="inferred from homology"/>
<dbReference type="EC" id="2.1.1.-" evidence="9"/>
<evidence type="ECO:0000256" key="8">
    <source>
        <dbReference type="ARBA" id="ARBA00049120"/>
    </source>
</evidence>
<dbReference type="InterPro" id="IPR002941">
    <property type="entry name" value="DNA_methylase_N4/N6"/>
</dbReference>
<dbReference type="InterPro" id="IPR029063">
    <property type="entry name" value="SAM-dependent_MTases_sf"/>
</dbReference>
<comment type="catalytic activity">
    <reaction evidence="7">
        <text>a 2'-deoxyadenosine in DNA + S-adenosyl-L-methionine = an N(6)-methyl-2'-deoxyadenosine in DNA + S-adenosyl-L-homocysteine + H(+)</text>
        <dbReference type="Rhea" id="RHEA:15197"/>
        <dbReference type="Rhea" id="RHEA-COMP:12418"/>
        <dbReference type="Rhea" id="RHEA-COMP:12419"/>
        <dbReference type="ChEBI" id="CHEBI:15378"/>
        <dbReference type="ChEBI" id="CHEBI:57856"/>
        <dbReference type="ChEBI" id="CHEBI:59789"/>
        <dbReference type="ChEBI" id="CHEBI:90615"/>
        <dbReference type="ChEBI" id="CHEBI:90616"/>
        <dbReference type="EC" id="2.1.1.72"/>
    </reaction>
</comment>
<keyword evidence="12" id="KW-1185">Reference proteome</keyword>
<evidence type="ECO:0000256" key="4">
    <source>
        <dbReference type="ARBA" id="ARBA00022691"/>
    </source>
</evidence>
<keyword evidence="6" id="KW-0238">DNA-binding</keyword>
<feature type="domain" description="DNA methylase N-4/N-6" evidence="10">
    <location>
        <begin position="61"/>
        <end position="342"/>
    </location>
</feature>
<comment type="similarity">
    <text evidence="1">Belongs to the N(4)/N(6)-methyltransferase family. N(4) subfamily.</text>
</comment>
<gene>
    <name evidence="11" type="ORF">J1C47_23100</name>
</gene>
<evidence type="ECO:0000256" key="9">
    <source>
        <dbReference type="RuleBase" id="RU362026"/>
    </source>
</evidence>
<reference evidence="11 12" key="1">
    <citation type="submission" date="2021-03" db="EMBL/GenBank/DDBJ databases">
        <title>Whole genome sequence of Jiella sp. MQZ13P-4.</title>
        <authorList>
            <person name="Tuo L."/>
        </authorList>
    </citation>
    <scope>NUCLEOTIDE SEQUENCE [LARGE SCALE GENOMIC DNA]</scope>
    <source>
        <strain evidence="11 12">MQZ13P-4</strain>
    </source>
</reference>
<protein>
    <recommendedName>
        <fullName evidence="9">Methyltransferase</fullName>
        <ecNumber evidence="9">2.1.1.-</ecNumber>
    </recommendedName>
</protein>
<evidence type="ECO:0000256" key="3">
    <source>
        <dbReference type="ARBA" id="ARBA00022679"/>
    </source>
</evidence>